<proteinExistence type="predicted"/>
<dbReference type="InterPro" id="IPR003593">
    <property type="entry name" value="AAA+_ATPase"/>
</dbReference>
<dbReference type="Proteomes" id="UP000242084">
    <property type="component" value="Chromosome 1"/>
</dbReference>
<dbReference type="KEGG" id="sste:SAMEA4384403_0175"/>
<evidence type="ECO:0000256" key="1">
    <source>
        <dbReference type="ARBA" id="ARBA00022448"/>
    </source>
</evidence>
<dbReference type="GO" id="GO:0005524">
    <property type="term" value="F:ATP binding"/>
    <property type="evidence" value="ECO:0007669"/>
    <property type="project" value="UniProtKB-KW"/>
</dbReference>
<sequence length="248" mass="29301">MIKVKNLKFAYKDKEIIRDLNFEFKLGQLYCLVGENGAGKTTLIELILRLKKIQQGEIYFGNQKNMTEEVLENLGIVFQENSLRPRLKVKEELYAYVDLYKVDKEWTEKIIDAFNITPLLNKIGNSLSGGERRRVLMALAFINKPKYVILDEPFTGIDTKLRHQFRTFLDSYVEENQALILFSEHNILECQKYNYHFIFMYDGNFILSGDHKKISTKLNQMNYEFKDLQDLYLEIWRGGQLNEDLIKK</sequence>
<evidence type="ECO:0000256" key="2">
    <source>
        <dbReference type="ARBA" id="ARBA00022741"/>
    </source>
</evidence>
<dbReference type="InterPro" id="IPR003439">
    <property type="entry name" value="ABC_transporter-like_ATP-bd"/>
</dbReference>
<keyword evidence="6" id="KW-1185">Reference proteome</keyword>
<dbReference type="InterPro" id="IPR051782">
    <property type="entry name" value="ABC_Transporter_VariousFunc"/>
</dbReference>
<dbReference type="PANTHER" id="PTHR42939">
    <property type="entry name" value="ABC TRANSPORTER ATP-BINDING PROTEIN ALBC-RELATED"/>
    <property type="match status" value="1"/>
</dbReference>
<dbReference type="GO" id="GO:0016887">
    <property type="term" value="F:ATP hydrolysis activity"/>
    <property type="evidence" value="ECO:0007669"/>
    <property type="project" value="InterPro"/>
</dbReference>
<dbReference type="OrthoDB" id="9776369at2"/>
<dbReference type="AlphaFoldDB" id="A0A239YBP0"/>
<protein>
    <submittedName>
        <fullName evidence="5">ABC transporter, ATP-binding protein</fullName>
        <ecNumber evidence="5">3.6.3.-</ecNumber>
    </submittedName>
</protein>
<dbReference type="CDD" id="cd03230">
    <property type="entry name" value="ABC_DR_subfamily_A"/>
    <property type="match status" value="1"/>
</dbReference>
<dbReference type="PROSITE" id="PS50893">
    <property type="entry name" value="ABC_TRANSPORTER_2"/>
    <property type="match status" value="1"/>
</dbReference>
<organism evidence="5 6">
    <name type="scientific">Mammaliicoccus stepanovicii</name>
    <dbReference type="NCBI Taxonomy" id="643214"/>
    <lineage>
        <taxon>Bacteria</taxon>
        <taxon>Bacillati</taxon>
        <taxon>Bacillota</taxon>
        <taxon>Bacilli</taxon>
        <taxon>Bacillales</taxon>
        <taxon>Staphylococcaceae</taxon>
        <taxon>Mammaliicoccus</taxon>
    </lineage>
</organism>
<reference evidence="5 6" key="1">
    <citation type="submission" date="2017-06" db="EMBL/GenBank/DDBJ databases">
        <authorList>
            <consortium name="Pathogen Informatics"/>
        </authorList>
    </citation>
    <scope>NUCLEOTIDE SEQUENCE [LARGE SCALE GENOMIC DNA]</scope>
    <source>
        <strain evidence="5 6">NCTC13839</strain>
    </source>
</reference>
<evidence type="ECO:0000313" key="5">
    <source>
        <dbReference type="EMBL" id="SNV55634.1"/>
    </source>
</evidence>
<keyword evidence="1" id="KW-0813">Transport</keyword>
<keyword evidence="2" id="KW-0547">Nucleotide-binding</keyword>
<name>A0A239YBP0_9STAP</name>
<dbReference type="EC" id="3.6.3.-" evidence="5"/>
<dbReference type="Pfam" id="PF00005">
    <property type="entry name" value="ABC_tran"/>
    <property type="match status" value="1"/>
</dbReference>
<feature type="domain" description="ABC transporter" evidence="4">
    <location>
        <begin position="2"/>
        <end position="227"/>
    </location>
</feature>
<keyword evidence="3 5" id="KW-0067">ATP-binding</keyword>
<evidence type="ECO:0000259" key="4">
    <source>
        <dbReference type="PROSITE" id="PS50893"/>
    </source>
</evidence>
<dbReference type="Gene3D" id="3.40.50.300">
    <property type="entry name" value="P-loop containing nucleotide triphosphate hydrolases"/>
    <property type="match status" value="1"/>
</dbReference>
<dbReference type="EMBL" id="LT906462">
    <property type="protein sequence ID" value="SNV55634.1"/>
    <property type="molecule type" value="Genomic_DNA"/>
</dbReference>
<dbReference type="InterPro" id="IPR027417">
    <property type="entry name" value="P-loop_NTPase"/>
</dbReference>
<evidence type="ECO:0000313" key="6">
    <source>
        <dbReference type="Proteomes" id="UP000242084"/>
    </source>
</evidence>
<dbReference type="InterPro" id="IPR017871">
    <property type="entry name" value="ABC_transporter-like_CS"/>
</dbReference>
<evidence type="ECO:0000256" key="3">
    <source>
        <dbReference type="ARBA" id="ARBA00022840"/>
    </source>
</evidence>
<dbReference type="SUPFAM" id="SSF52540">
    <property type="entry name" value="P-loop containing nucleoside triphosphate hydrolases"/>
    <property type="match status" value="1"/>
</dbReference>
<dbReference type="PROSITE" id="PS00211">
    <property type="entry name" value="ABC_TRANSPORTER_1"/>
    <property type="match status" value="1"/>
</dbReference>
<gene>
    <name evidence="5" type="primary">lptB_2</name>
    <name evidence="5" type="ORF">SAMEA4384403_00175</name>
</gene>
<accession>A0A239YBP0</accession>
<dbReference type="RefSeq" id="WP_095085443.1">
    <property type="nucleotide sequence ID" value="NZ_BMDM01000009.1"/>
</dbReference>
<dbReference type="PANTHER" id="PTHR42939:SF1">
    <property type="entry name" value="ABC TRANSPORTER ATP-BINDING PROTEIN ALBC-RELATED"/>
    <property type="match status" value="1"/>
</dbReference>
<keyword evidence="5" id="KW-0378">Hydrolase</keyword>
<dbReference type="SMART" id="SM00382">
    <property type="entry name" value="AAA"/>
    <property type="match status" value="1"/>
</dbReference>